<gene>
    <name evidence="2" type="ORF">BN2614_LOCUS1</name>
</gene>
<dbReference type="EMBL" id="CYRY02001580">
    <property type="protein sequence ID" value="VCW66216.1"/>
    <property type="molecule type" value="Genomic_DNA"/>
</dbReference>
<evidence type="ECO:0000313" key="3">
    <source>
        <dbReference type="Proteomes" id="UP000269945"/>
    </source>
</evidence>
<comment type="caution">
    <text evidence="2">The sequence shown here is derived from an EMBL/GenBank/DDBJ whole genome shotgun (WGS) entry which is preliminary data.</text>
</comment>
<sequence>MSKYKIRSRVISRDRVHKEEKWHSKEHQLQATPPSAQPLEPWPGQNPGSTSTTERKRHAEGIVTRVCSLRLLAGGLGEMILTMKIQDV</sequence>
<dbReference type="AlphaFoldDB" id="A0A9X9LER3"/>
<name>A0A9X9LER3_GULGU</name>
<accession>A0A9X9LER3</accession>
<feature type="compositionally biased region" description="Basic residues" evidence="1">
    <location>
        <begin position="1"/>
        <end position="10"/>
    </location>
</feature>
<reference evidence="2 3" key="1">
    <citation type="submission" date="2018-10" db="EMBL/GenBank/DDBJ databases">
        <authorList>
            <person name="Ekblom R."/>
            <person name="Jareborg N."/>
        </authorList>
    </citation>
    <scope>NUCLEOTIDE SEQUENCE [LARGE SCALE GENOMIC DNA]</scope>
    <source>
        <tissue evidence="2">Muscle</tissue>
    </source>
</reference>
<keyword evidence="3" id="KW-1185">Reference proteome</keyword>
<feature type="compositionally biased region" description="Basic and acidic residues" evidence="1">
    <location>
        <begin position="11"/>
        <end position="28"/>
    </location>
</feature>
<protein>
    <submittedName>
        <fullName evidence="2">Uncharacterized protein</fullName>
    </submittedName>
</protein>
<dbReference type="Proteomes" id="UP000269945">
    <property type="component" value="Unassembled WGS sequence"/>
</dbReference>
<proteinExistence type="predicted"/>
<organism evidence="2 3">
    <name type="scientific">Gulo gulo</name>
    <name type="common">Wolverine</name>
    <name type="synonym">Gluton</name>
    <dbReference type="NCBI Taxonomy" id="48420"/>
    <lineage>
        <taxon>Eukaryota</taxon>
        <taxon>Metazoa</taxon>
        <taxon>Chordata</taxon>
        <taxon>Craniata</taxon>
        <taxon>Vertebrata</taxon>
        <taxon>Euteleostomi</taxon>
        <taxon>Mammalia</taxon>
        <taxon>Eutheria</taxon>
        <taxon>Laurasiatheria</taxon>
        <taxon>Carnivora</taxon>
        <taxon>Caniformia</taxon>
        <taxon>Musteloidea</taxon>
        <taxon>Mustelidae</taxon>
        <taxon>Guloninae</taxon>
        <taxon>Gulo</taxon>
    </lineage>
</organism>
<feature type="region of interest" description="Disordered" evidence="1">
    <location>
        <begin position="1"/>
        <end position="59"/>
    </location>
</feature>
<evidence type="ECO:0000256" key="1">
    <source>
        <dbReference type="SAM" id="MobiDB-lite"/>
    </source>
</evidence>
<evidence type="ECO:0000313" key="2">
    <source>
        <dbReference type="EMBL" id="VCW66216.1"/>
    </source>
</evidence>